<gene>
    <name evidence="2" type="ORF">CAEBREN_11648</name>
</gene>
<proteinExistence type="predicted"/>
<keyword evidence="1" id="KW-0472">Membrane</keyword>
<evidence type="ECO:0000313" key="3">
    <source>
        <dbReference type="Proteomes" id="UP000008068"/>
    </source>
</evidence>
<evidence type="ECO:0000256" key="1">
    <source>
        <dbReference type="SAM" id="Phobius"/>
    </source>
</evidence>
<protein>
    <submittedName>
        <fullName evidence="2">Uncharacterized protein</fullName>
    </submittedName>
</protein>
<dbReference type="Proteomes" id="UP000008068">
    <property type="component" value="Unassembled WGS sequence"/>
</dbReference>
<sequence>MDPEALKNDFKRLRSMKNRMENSIAETDSFIDIAKRGKLMCLKDFLEHRELLVDVQKECNRRMVTLYKSAIVNDVDIDGTRLLKVYQFFFRNISQIGMLLRHLPRGSNAIWGIVILTAIIFLYAAC</sequence>
<organism evidence="3">
    <name type="scientific">Caenorhabditis brenneri</name>
    <name type="common">Nematode worm</name>
    <dbReference type="NCBI Taxonomy" id="135651"/>
    <lineage>
        <taxon>Eukaryota</taxon>
        <taxon>Metazoa</taxon>
        <taxon>Ecdysozoa</taxon>
        <taxon>Nematoda</taxon>
        <taxon>Chromadorea</taxon>
        <taxon>Rhabditida</taxon>
        <taxon>Rhabditina</taxon>
        <taxon>Rhabditomorpha</taxon>
        <taxon>Rhabditoidea</taxon>
        <taxon>Rhabditidae</taxon>
        <taxon>Peloderinae</taxon>
        <taxon>Caenorhabditis</taxon>
    </lineage>
</organism>
<name>G0MNC8_CAEBE</name>
<dbReference type="HOGENOM" id="CLU_157461_0_0_1"/>
<evidence type="ECO:0000313" key="2">
    <source>
        <dbReference type="EMBL" id="EGT38257.1"/>
    </source>
</evidence>
<dbReference type="EMBL" id="GL379803">
    <property type="protein sequence ID" value="EGT38257.1"/>
    <property type="molecule type" value="Genomic_DNA"/>
</dbReference>
<reference evidence="3" key="1">
    <citation type="submission" date="2011-07" db="EMBL/GenBank/DDBJ databases">
        <authorList>
            <consortium name="Caenorhabditis brenneri Sequencing and Analysis Consortium"/>
            <person name="Wilson R.K."/>
        </authorList>
    </citation>
    <scope>NUCLEOTIDE SEQUENCE [LARGE SCALE GENOMIC DNA]</scope>
    <source>
        <strain evidence="3">PB2801</strain>
    </source>
</reference>
<feature type="transmembrane region" description="Helical" evidence="1">
    <location>
        <begin position="108"/>
        <end position="125"/>
    </location>
</feature>
<keyword evidence="1" id="KW-1133">Transmembrane helix</keyword>
<keyword evidence="3" id="KW-1185">Reference proteome</keyword>
<accession>G0MNC8</accession>
<dbReference type="InParanoid" id="G0MNC8"/>
<dbReference type="AlphaFoldDB" id="G0MNC8"/>
<keyword evidence="1" id="KW-0812">Transmembrane</keyword>